<evidence type="ECO:0000256" key="1">
    <source>
        <dbReference type="SAM" id="Phobius"/>
    </source>
</evidence>
<protein>
    <recommendedName>
        <fullName evidence="5">Transmembrane protein</fullName>
    </recommendedName>
</protein>
<dbReference type="PaxDb" id="3218-PP1S28_416V6.1"/>
<reference evidence="3" key="3">
    <citation type="submission" date="2020-12" db="UniProtKB">
        <authorList>
            <consortium name="EnsemblPlants"/>
        </authorList>
    </citation>
    <scope>IDENTIFICATION</scope>
</reference>
<keyword evidence="4" id="KW-1185">Reference proteome</keyword>
<evidence type="ECO:0008006" key="5">
    <source>
        <dbReference type="Google" id="ProtNLM"/>
    </source>
</evidence>
<keyword evidence="1" id="KW-0812">Transmembrane</keyword>
<dbReference type="EnsemblPlants" id="Pp3c1_33290V3.2">
    <property type="protein sequence ID" value="PAC:32970657.CDS.1"/>
    <property type="gene ID" value="Pp3c1_33290"/>
</dbReference>
<feature type="transmembrane region" description="Helical" evidence="1">
    <location>
        <begin position="126"/>
        <end position="146"/>
    </location>
</feature>
<dbReference type="EnsemblPlants" id="Pp3c1_33290V3.1">
    <property type="protein sequence ID" value="PAC:32970656.CDS.1"/>
    <property type="gene ID" value="Pp3c1_33290"/>
</dbReference>
<proteinExistence type="predicted"/>
<dbReference type="Gramene" id="Pp3c1_33290V3.1">
    <property type="protein sequence ID" value="PAC:32970656.CDS.1"/>
    <property type="gene ID" value="Pp3c1_33290"/>
</dbReference>
<feature type="transmembrane region" description="Helical" evidence="1">
    <location>
        <begin position="91"/>
        <end position="114"/>
    </location>
</feature>
<evidence type="ECO:0000313" key="2">
    <source>
        <dbReference type="EMBL" id="PNR63115.1"/>
    </source>
</evidence>
<dbReference type="EMBL" id="ABEU02000001">
    <property type="protein sequence ID" value="PNR63115.1"/>
    <property type="molecule type" value="Genomic_DNA"/>
</dbReference>
<keyword evidence="1" id="KW-1133">Transmembrane helix</keyword>
<dbReference type="AlphaFoldDB" id="A0A2K1LAR0"/>
<dbReference type="Gramene" id="Pp3c1_33290V3.2">
    <property type="protein sequence ID" value="PAC:32970657.CDS.1"/>
    <property type="gene ID" value="Pp3c1_33290"/>
</dbReference>
<feature type="transmembrane region" description="Helical" evidence="1">
    <location>
        <begin position="57"/>
        <end position="79"/>
    </location>
</feature>
<organism evidence="2">
    <name type="scientific">Physcomitrium patens</name>
    <name type="common">Spreading-leaved earth moss</name>
    <name type="synonym">Physcomitrella patens</name>
    <dbReference type="NCBI Taxonomy" id="3218"/>
    <lineage>
        <taxon>Eukaryota</taxon>
        <taxon>Viridiplantae</taxon>
        <taxon>Streptophyta</taxon>
        <taxon>Embryophyta</taxon>
        <taxon>Bryophyta</taxon>
        <taxon>Bryophytina</taxon>
        <taxon>Bryopsida</taxon>
        <taxon>Funariidae</taxon>
        <taxon>Funariales</taxon>
        <taxon>Funariaceae</taxon>
        <taxon>Physcomitrium</taxon>
    </lineage>
</organism>
<accession>A0A2K1LAR0</accession>
<name>A0A2K1LAR0_PHYPA</name>
<dbReference type="Proteomes" id="UP000006727">
    <property type="component" value="Chromosome 1"/>
</dbReference>
<keyword evidence="1" id="KW-0472">Membrane</keyword>
<reference evidence="2 4" key="1">
    <citation type="journal article" date="2008" name="Science">
        <title>The Physcomitrella genome reveals evolutionary insights into the conquest of land by plants.</title>
        <authorList>
            <person name="Rensing S."/>
            <person name="Lang D."/>
            <person name="Zimmer A."/>
            <person name="Terry A."/>
            <person name="Salamov A."/>
            <person name="Shapiro H."/>
            <person name="Nishiyama T."/>
            <person name="Perroud P.-F."/>
            <person name="Lindquist E."/>
            <person name="Kamisugi Y."/>
            <person name="Tanahashi T."/>
            <person name="Sakakibara K."/>
            <person name="Fujita T."/>
            <person name="Oishi K."/>
            <person name="Shin-I T."/>
            <person name="Kuroki Y."/>
            <person name="Toyoda A."/>
            <person name="Suzuki Y."/>
            <person name="Hashimoto A."/>
            <person name="Yamaguchi K."/>
            <person name="Sugano A."/>
            <person name="Kohara Y."/>
            <person name="Fujiyama A."/>
            <person name="Anterola A."/>
            <person name="Aoki S."/>
            <person name="Ashton N."/>
            <person name="Barbazuk W.B."/>
            <person name="Barker E."/>
            <person name="Bennetzen J."/>
            <person name="Bezanilla M."/>
            <person name="Blankenship R."/>
            <person name="Cho S.H."/>
            <person name="Dutcher S."/>
            <person name="Estelle M."/>
            <person name="Fawcett J.A."/>
            <person name="Gundlach H."/>
            <person name="Hanada K."/>
            <person name="Heyl A."/>
            <person name="Hicks K.A."/>
            <person name="Hugh J."/>
            <person name="Lohr M."/>
            <person name="Mayer K."/>
            <person name="Melkozernov A."/>
            <person name="Murata T."/>
            <person name="Nelson D."/>
            <person name="Pils B."/>
            <person name="Prigge M."/>
            <person name="Reiss B."/>
            <person name="Renner T."/>
            <person name="Rombauts S."/>
            <person name="Rushton P."/>
            <person name="Sanderfoot A."/>
            <person name="Schween G."/>
            <person name="Shiu S.-H."/>
            <person name="Stueber K."/>
            <person name="Theodoulou F.L."/>
            <person name="Tu H."/>
            <person name="Van de Peer Y."/>
            <person name="Verrier P.J."/>
            <person name="Waters E."/>
            <person name="Wood A."/>
            <person name="Yang L."/>
            <person name="Cove D."/>
            <person name="Cuming A."/>
            <person name="Hasebe M."/>
            <person name="Lucas S."/>
            <person name="Mishler D.B."/>
            <person name="Reski R."/>
            <person name="Grigoriev I."/>
            <person name="Quatrano R.S."/>
            <person name="Boore J.L."/>
        </authorList>
    </citation>
    <scope>NUCLEOTIDE SEQUENCE [LARGE SCALE GENOMIC DNA]</scope>
    <source>
        <strain evidence="3 4">cv. Gransden 2004</strain>
    </source>
</reference>
<evidence type="ECO:0000313" key="3">
    <source>
        <dbReference type="EnsemblPlants" id="PAC:32970656.CDS.1"/>
    </source>
</evidence>
<reference evidence="2 4" key="2">
    <citation type="journal article" date="2018" name="Plant J.">
        <title>The Physcomitrella patens chromosome-scale assembly reveals moss genome structure and evolution.</title>
        <authorList>
            <person name="Lang D."/>
            <person name="Ullrich K.K."/>
            <person name="Murat F."/>
            <person name="Fuchs J."/>
            <person name="Jenkins J."/>
            <person name="Haas F.B."/>
            <person name="Piednoel M."/>
            <person name="Gundlach H."/>
            <person name="Van Bel M."/>
            <person name="Meyberg R."/>
            <person name="Vives C."/>
            <person name="Morata J."/>
            <person name="Symeonidi A."/>
            <person name="Hiss M."/>
            <person name="Muchero W."/>
            <person name="Kamisugi Y."/>
            <person name="Saleh O."/>
            <person name="Blanc G."/>
            <person name="Decker E.L."/>
            <person name="van Gessel N."/>
            <person name="Grimwood J."/>
            <person name="Hayes R.D."/>
            <person name="Graham S.W."/>
            <person name="Gunter L.E."/>
            <person name="McDaniel S.F."/>
            <person name="Hoernstein S.N.W."/>
            <person name="Larsson A."/>
            <person name="Li F.W."/>
            <person name="Perroud P.F."/>
            <person name="Phillips J."/>
            <person name="Ranjan P."/>
            <person name="Rokshar D.S."/>
            <person name="Rothfels C.J."/>
            <person name="Schneider L."/>
            <person name="Shu S."/>
            <person name="Stevenson D.W."/>
            <person name="Thummler F."/>
            <person name="Tillich M."/>
            <person name="Villarreal Aguilar J.C."/>
            <person name="Widiez T."/>
            <person name="Wong G.K."/>
            <person name="Wymore A."/>
            <person name="Zhang Y."/>
            <person name="Zimmer A.D."/>
            <person name="Quatrano R.S."/>
            <person name="Mayer K.F.X."/>
            <person name="Goodstein D."/>
            <person name="Casacuberta J.M."/>
            <person name="Vandepoele K."/>
            <person name="Reski R."/>
            <person name="Cuming A.C."/>
            <person name="Tuskan G.A."/>
            <person name="Maumus F."/>
            <person name="Salse J."/>
            <person name="Schmutz J."/>
            <person name="Rensing S.A."/>
        </authorList>
    </citation>
    <scope>NUCLEOTIDE SEQUENCE [LARGE SCALE GENOMIC DNA]</scope>
    <source>
        <strain evidence="3 4">cv. Gransden 2004</strain>
    </source>
</reference>
<gene>
    <name evidence="2" type="ORF">PHYPA_001540</name>
</gene>
<dbReference type="InParanoid" id="A0A2K1LAR0"/>
<evidence type="ECO:0000313" key="4">
    <source>
        <dbReference type="Proteomes" id="UP000006727"/>
    </source>
</evidence>
<sequence>MLKLSNVMVSWLLEIAIESELSSVSSFLNSLLLVVHMDDPLTSFFLGSHGDGFAKGAMWSVVTALMWSSWGLLSTFPVVSLSHCVSGARSVLLDVVLSWPWLYVWLMFVIRGWYTTNRDASADEVYVWRVLSWAWIIFGEACRHVWLLRNRITLSPQQLGGIGFNQRAQHSQH</sequence>